<keyword evidence="23" id="KW-1185">Reference proteome</keyword>
<proteinExistence type="predicted"/>
<evidence type="ECO:0000256" key="1">
    <source>
        <dbReference type="ARBA" id="ARBA00004167"/>
    </source>
</evidence>
<evidence type="ECO:0000256" key="13">
    <source>
        <dbReference type="ARBA" id="ARBA00022989"/>
    </source>
</evidence>
<dbReference type="InterPro" id="IPR008271">
    <property type="entry name" value="Ser/Thr_kinase_AS"/>
</dbReference>
<name>A0A6J5WTH8_PRUAR</name>
<evidence type="ECO:0000313" key="22">
    <source>
        <dbReference type="EMBL" id="CAB4302982.1"/>
    </source>
</evidence>
<feature type="domain" description="Protein kinase" evidence="21">
    <location>
        <begin position="570"/>
        <end position="843"/>
    </location>
</feature>
<evidence type="ECO:0000256" key="5">
    <source>
        <dbReference type="ARBA" id="ARBA00022614"/>
    </source>
</evidence>
<evidence type="ECO:0000256" key="15">
    <source>
        <dbReference type="ARBA" id="ARBA00023170"/>
    </source>
</evidence>
<keyword evidence="10 18" id="KW-0547">Nucleotide-binding</keyword>
<sequence length="878" mass="98660">MKPFLFPLLGGFAFMLLLVHAQDDQTGFISIDCGLAENTSYTEKMTGINYISDETFISTGENNVVLQEYRNKYQEPYVSLRSFPAGIRNCYKINVTNGTKYLIRSSFKYGNYDRQNILPEFELQLGTNVWDSVKLEDASTITNKELIHVPLRDYIHVCLVNTGLGIPFISALELRPLPNTSYQTQTGSLALQWRLDTGQIAAHLTEYRYPDDVHDRFWYGYYDDNWKRVITSSTINSDVHDSFQPPSVVMSTAATPKNGTDALYISWMDFDNSAEYFVYMHFAEFEKLQPNQSRQFNITMNGESLHEKVAPYYLSSSTIYSTRALSTGGKYNISIFKAENSTLPPILNAIEVYTVKEFLESRTNQADVDAIKDIKSTYKIKKNWQGDPCVPHAYLWEGLNCSYRENESPRIISLDLSSSGLTGEIATSISNLEMIHTLDLSNNNLVGPIPDFVSQLPNLNVLNLEKNKLTGSVPIRLIDRNKSGLLSLSLCENPNLSGAVSCKRKKNNFVIPLVGSIVGISVFLLCVAAACWGFKRKRHGVVAEAKDTIGTSVESTKRQFTYSEIIKITNNFKRILGKGGFGNVYHGYIDDTQLAIKMLSPSSVQGFQQFLAEVDLLVRVHHKNLTSLVGYCNDKTGVGLVYEYMSSGNLRAHLFSGSSSNILTWKDRLQIAIDAAQGLEYLHYGCKPPIIHRDVKLTNILLNENFQAKLSDFGLSRTFPSNDDTHVSTVVAGTPGYLDPEYNLSNRLNEKSDVYSFGVVLLEIISSRPVYSSREHERIHISRWVSSMLAEGDIYGIVDPRLERHFNTNAVWKAVEIAMACVSPNAIKRPTMSQVVVELKESLATEIAGTRQTHETELTNSIEIRSDSWISMLNPSVR</sequence>
<dbReference type="Pfam" id="PF00560">
    <property type="entry name" value="LRR_1"/>
    <property type="match status" value="1"/>
</dbReference>
<comment type="subcellular location">
    <subcellularLocation>
        <location evidence="1">Membrane</location>
        <topology evidence="1">Single-pass membrane protein</topology>
    </subcellularLocation>
</comment>
<keyword evidence="14 19" id="KW-0472">Membrane</keyword>
<dbReference type="InterPro" id="IPR001245">
    <property type="entry name" value="Ser-Thr/Tyr_kinase_cat_dom"/>
</dbReference>
<dbReference type="EC" id="2.7.11.1" evidence="2"/>
<dbReference type="InterPro" id="IPR032675">
    <property type="entry name" value="LRR_dom_sf"/>
</dbReference>
<dbReference type="PANTHER" id="PTHR45631:SF202">
    <property type="entry name" value="SENESCENCE-INDUCED RECEPTOR-LIKE SERINE_THREONINE-PROTEIN KINASE"/>
    <property type="match status" value="1"/>
</dbReference>
<evidence type="ECO:0000256" key="7">
    <source>
        <dbReference type="ARBA" id="ARBA00022692"/>
    </source>
</evidence>
<feature type="chain" id="PRO_5027052102" description="non-specific serine/threonine protein kinase" evidence="20">
    <location>
        <begin position="22"/>
        <end position="878"/>
    </location>
</feature>
<evidence type="ECO:0000256" key="19">
    <source>
        <dbReference type="SAM" id="Phobius"/>
    </source>
</evidence>
<dbReference type="EMBL" id="CAEKKB010000003">
    <property type="protein sequence ID" value="CAB4302982.1"/>
    <property type="molecule type" value="Genomic_DNA"/>
</dbReference>
<dbReference type="SUPFAM" id="SSF56112">
    <property type="entry name" value="Protein kinase-like (PK-like)"/>
    <property type="match status" value="1"/>
</dbReference>
<dbReference type="FunFam" id="3.30.200.20:FF:000394">
    <property type="entry name" value="Leucine-rich repeat receptor-like protein kinase"/>
    <property type="match status" value="1"/>
</dbReference>
<dbReference type="Proteomes" id="UP000507245">
    <property type="component" value="Unassembled WGS sequence"/>
</dbReference>
<feature type="transmembrane region" description="Helical" evidence="19">
    <location>
        <begin position="509"/>
        <end position="534"/>
    </location>
</feature>
<dbReference type="PROSITE" id="PS50011">
    <property type="entry name" value="PROTEIN_KINASE_DOM"/>
    <property type="match status" value="1"/>
</dbReference>
<dbReference type="Gene3D" id="2.60.120.430">
    <property type="entry name" value="Galactose-binding lectin"/>
    <property type="match status" value="1"/>
</dbReference>
<protein>
    <recommendedName>
        <fullName evidence="2">non-specific serine/threonine protein kinase</fullName>
        <ecNumber evidence="2">2.7.11.1</ecNumber>
    </recommendedName>
</protein>
<keyword evidence="9" id="KW-0677">Repeat</keyword>
<evidence type="ECO:0000256" key="16">
    <source>
        <dbReference type="ARBA" id="ARBA00047899"/>
    </source>
</evidence>
<dbReference type="InterPro" id="IPR001611">
    <property type="entry name" value="Leu-rich_rpt"/>
</dbReference>
<dbReference type="InterPro" id="IPR011009">
    <property type="entry name" value="Kinase-like_dom_sf"/>
</dbReference>
<keyword evidence="4" id="KW-0597">Phosphoprotein</keyword>
<evidence type="ECO:0000256" key="9">
    <source>
        <dbReference type="ARBA" id="ARBA00022737"/>
    </source>
</evidence>
<dbReference type="OrthoDB" id="1150869at2759"/>
<dbReference type="CDD" id="cd14066">
    <property type="entry name" value="STKc_IRAK"/>
    <property type="match status" value="1"/>
</dbReference>
<dbReference type="GO" id="GO:0016020">
    <property type="term" value="C:membrane"/>
    <property type="evidence" value="ECO:0007669"/>
    <property type="project" value="UniProtKB-SubCell"/>
</dbReference>
<dbReference type="InterPro" id="IPR000719">
    <property type="entry name" value="Prot_kinase_dom"/>
</dbReference>
<evidence type="ECO:0000256" key="2">
    <source>
        <dbReference type="ARBA" id="ARBA00012513"/>
    </source>
</evidence>
<evidence type="ECO:0000313" key="23">
    <source>
        <dbReference type="Proteomes" id="UP000507245"/>
    </source>
</evidence>
<dbReference type="FunFam" id="1.10.510.10:FF:000146">
    <property type="entry name" value="LRR receptor-like serine/threonine-protein kinase IOS1"/>
    <property type="match status" value="1"/>
</dbReference>
<gene>
    <name evidence="22" type="ORF">ORAREDHAP_LOCUS18913</name>
</gene>
<dbReference type="InterPro" id="IPR017441">
    <property type="entry name" value="Protein_kinase_ATP_BS"/>
</dbReference>
<keyword evidence="7 19" id="KW-0812">Transmembrane</keyword>
<evidence type="ECO:0000259" key="21">
    <source>
        <dbReference type="PROSITE" id="PS50011"/>
    </source>
</evidence>
<dbReference type="GO" id="GO:0005524">
    <property type="term" value="F:ATP binding"/>
    <property type="evidence" value="ECO:0007669"/>
    <property type="project" value="UniProtKB-UniRule"/>
</dbReference>
<evidence type="ECO:0000256" key="3">
    <source>
        <dbReference type="ARBA" id="ARBA00022527"/>
    </source>
</evidence>
<comment type="catalytic activity">
    <reaction evidence="16">
        <text>L-threonyl-[protein] + ATP = O-phospho-L-threonyl-[protein] + ADP + H(+)</text>
        <dbReference type="Rhea" id="RHEA:46608"/>
        <dbReference type="Rhea" id="RHEA-COMP:11060"/>
        <dbReference type="Rhea" id="RHEA-COMP:11605"/>
        <dbReference type="ChEBI" id="CHEBI:15378"/>
        <dbReference type="ChEBI" id="CHEBI:30013"/>
        <dbReference type="ChEBI" id="CHEBI:30616"/>
        <dbReference type="ChEBI" id="CHEBI:61977"/>
        <dbReference type="ChEBI" id="CHEBI:456216"/>
        <dbReference type="EC" id="2.7.11.1"/>
    </reaction>
</comment>
<keyword evidence="3" id="KW-0723">Serine/threonine-protein kinase</keyword>
<keyword evidence="15" id="KW-0675">Receptor</keyword>
<evidence type="ECO:0000256" key="11">
    <source>
        <dbReference type="ARBA" id="ARBA00022777"/>
    </source>
</evidence>
<keyword evidence="11" id="KW-0418">Kinase</keyword>
<keyword evidence="6" id="KW-0808">Transferase</keyword>
<dbReference type="Gene3D" id="3.80.10.10">
    <property type="entry name" value="Ribonuclease Inhibitor"/>
    <property type="match status" value="1"/>
</dbReference>
<dbReference type="SMART" id="SM00220">
    <property type="entry name" value="S_TKc"/>
    <property type="match status" value="1"/>
</dbReference>
<keyword evidence="12 18" id="KW-0067">ATP-binding</keyword>
<dbReference type="GO" id="GO:0004674">
    <property type="term" value="F:protein serine/threonine kinase activity"/>
    <property type="evidence" value="ECO:0007669"/>
    <property type="project" value="UniProtKB-KW"/>
</dbReference>
<dbReference type="Gene3D" id="3.30.200.20">
    <property type="entry name" value="Phosphorylase Kinase, domain 1"/>
    <property type="match status" value="1"/>
</dbReference>
<evidence type="ECO:0000256" key="4">
    <source>
        <dbReference type="ARBA" id="ARBA00022553"/>
    </source>
</evidence>
<dbReference type="InterPro" id="IPR024788">
    <property type="entry name" value="Malectin-like_Carb-bd_dom"/>
</dbReference>
<dbReference type="PANTHER" id="PTHR45631">
    <property type="entry name" value="OS07G0107800 PROTEIN-RELATED"/>
    <property type="match status" value="1"/>
</dbReference>
<feature type="binding site" evidence="18">
    <location>
        <position position="597"/>
    </location>
    <ligand>
        <name>ATP</name>
        <dbReference type="ChEBI" id="CHEBI:30616"/>
    </ligand>
</feature>
<feature type="signal peptide" evidence="20">
    <location>
        <begin position="1"/>
        <end position="21"/>
    </location>
</feature>
<dbReference type="SUPFAM" id="SSF52058">
    <property type="entry name" value="L domain-like"/>
    <property type="match status" value="1"/>
</dbReference>
<dbReference type="Pfam" id="PF12819">
    <property type="entry name" value="Malectin_like"/>
    <property type="match status" value="1"/>
</dbReference>
<evidence type="ECO:0000256" key="18">
    <source>
        <dbReference type="PROSITE-ProRule" id="PRU10141"/>
    </source>
</evidence>
<dbReference type="FunFam" id="3.80.10.10:FF:000129">
    <property type="entry name" value="Leucine-rich repeat receptor-like kinase"/>
    <property type="match status" value="1"/>
</dbReference>
<accession>A0A6J5WTH8</accession>
<keyword evidence="8 20" id="KW-0732">Signal</keyword>
<dbReference type="PROSITE" id="PS00107">
    <property type="entry name" value="PROTEIN_KINASE_ATP"/>
    <property type="match status" value="1"/>
</dbReference>
<evidence type="ECO:0000256" key="14">
    <source>
        <dbReference type="ARBA" id="ARBA00023136"/>
    </source>
</evidence>
<evidence type="ECO:0000256" key="8">
    <source>
        <dbReference type="ARBA" id="ARBA00022729"/>
    </source>
</evidence>
<reference evidence="23" key="1">
    <citation type="journal article" date="2020" name="Genome Biol.">
        <title>Gamete binning: chromosome-level and haplotype-resolved genome assembly enabled by high-throughput single-cell sequencing of gamete genomes.</title>
        <authorList>
            <person name="Campoy J.A."/>
            <person name="Sun H."/>
            <person name="Goel M."/>
            <person name="Jiao W.-B."/>
            <person name="Folz-Donahue K."/>
            <person name="Wang N."/>
            <person name="Rubio M."/>
            <person name="Liu C."/>
            <person name="Kukat C."/>
            <person name="Ruiz D."/>
            <person name="Huettel B."/>
            <person name="Schneeberger K."/>
        </authorList>
    </citation>
    <scope>NUCLEOTIDE SEQUENCE [LARGE SCALE GENOMIC DNA]</scope>
    <source>
        <strain evidence="23">cv. Rojo Pasion</strain>
    </source>
</reference>
<evidence type="ECO:0000256" key="6">
    <source>
        <dbReference type="ARBA" id="ARBA00022679"/>
    </source>
</evidence>
<organism evidence="22 23">
    <name type="scientific">Prunus armeniaca</name>
    <name type="common">Apricot</name>
    <name type="synonym">Armeniaca vulgaris</name>
    <dbReference type="NCBI Taxonomy" id="36596"/>
    <lineage>
        <taxon>Eukaryota</taxon>
        <taxon>Viridiplantae</taxon>
        <taxon>Streptophyta</taxon>
        <taxon>Embryophyta</taxon>
        <taxon>Tracheophyta</taxon>
        <taxon>Spermatophyta</taxon>
        <taxon>Magnoliopsida</taxon>
        <taxon>eudicotyledons</taxon>
        <taxon>Gunneridae</taxon>
        <taxon>Pentapetalae</taxon>
        <taxon>rosids</taxon>
        <taxon>fabids</taxon>
        <taxon>Rosales</taxon>
        <taxon>Rosaceae</taxon>
        <taxon>Amygdaloideae</taxon>
        <taxon>Amygdaleae</taxon>
        <taxon>Prunus</taxon>
    </lineage>
</organism>
<dbReference type="PROSITE" id="PS00108">
    <property type="entry name" value="PROTEIN_KINASE_ST"/>
    <property type="match status" value="1"/>
</dbReference>
<evidence type="ECO:0000256" key="10">
    <source>
        <dbReference type="ARBA" id="ARBA00022741"/>
    </source>
</evidence>
<dbReference type="Pfam" id="PF07714">
    <property type="entry name" value="PK_Tyr_Ser-Thr"/>
    <property type="match status" value="1"/>
</dbReference>
<evidence type="ECO:0000256" key="20">
    <source>
        <dbReference type="SAM" id="SignalP"/>
    </source>
</evidence>
<keyword evidence="13 19" id="KW-1133">Transmembrane helix</keyword>
<evidence type="ECO:0000256" key="12">
    <source>
        <dbReference type="ARBA" id="ARBA00022840"/>
    </source>
</evidence>
<dbReference type="AlphaFoldDB" id="A0A6J5WTH8"/>
<dbReference type="Gene3D" id="1.10.510.10">
    <property type="entry name" value="Transferase(Phosphotransferase) domain 1"/>
    <property type="match status" value="1"/>
</dbReference>
<keyword evidence="5" id="KW-0433">Leucine-rich repeat</keyword>
<evidence type="ECO:0000256" key="17">
    <source>
        <dbReference type="ARBA" id="ARBA00048679"/>
    </source>
</evidence>
<comment type="catalytic activity">
    <reaction evidence="17">
        <text>L-seryl-[protein] + ATP = O-phospho-L-seryl-[protein] + ADP + H(+)</text>
        <dbReference type="Rhea" id="RHEA:17989"/>
        <dbReference type="Rhea" id="RHEA-COMP:9863"/>
        <dbReference type="Rhea" id="RHEA-COMP:11604"/>
        <dbReference type="ChEBI" id="CHEBI:15378"/>
        <dbReference type="ChEBI" id="CHEBI:29999"/>
        <dbReference type="ChEBI" id="CHEBI:30616"/>
        <dbReference type="ChEBI" id="CHEBI:83421"/>
        <dbReference type="ChEBI" id="CHEBI:456216"/>
        <dbReference type="EC" id="2.7.11.1"/>
    </reaction>
</comment>